<comment type="caution">
    <text evidence="13">The sequence shown here is derived from an EMBL/GenBank/DDBJ whole genome shotgun (WGS) entry which is preliminary data.</text>
</comment>
<evidence type="ECO:0000256" key="8">
    <source>
        <dbReference type="ARBA" id="ARBA00036943"/>
    </source>
</evidence>
<keyword evidence="5" id="KW-0809">Transit peptide</keyword>
<gene>
    <name evidence="13" type="ORF">NDU88_004620</name>
</gene>
<dbReference type="InterPro" id="IPR006145">
    <property type="entry name" value="PsdUridine_synth_RsuA/RluA"/>
</dbReference>
<dbReference type="Proteomes" id="UP001066276">
    <property type="component" value="Chromosome 7"/>
</dbReference>
<dbReference type="AlphaFoldDB" id="A0AAV7PG92"/>
<evidence type="ECO:0000256" key="5">
    <source>
        <dbReference type="ARBA" id="ARBA00022946"/>
    </source>
</evidence>
<comment type="catalytic activity">
    <reaction evidence="8">
        <text>a uridine in tRNA = a pseudouridine in tRNA</text>
        <dbReference type="Rhea" id="RHEA:54572"/>
        <dbReference type="Rhea" id="RHEA-COMP:13339"/>
        <dbReference type="Rhea" id="RHEA-COMP:13934"/>
        <dbReference type="ChEBI" id="CHEBI:65314"/>
        <dbReference type="ChEBI" id="CHEBI:65315"/>
    </reaction>
</comment>
<dbReference type="CDD" id="cd02869">
    <property type="entry name" value="PseudoU_synth_RluA_like"/>
    <property type="match status" value="1"/>
</dbReference>
<dbReference type="FunFam" id="3.30.2350.10:FF:000015">
    <property type="entry name" value="Mitochondrial RNA pseudouridine synthase RPUSD4"/>
    <property type="match status" value="1"/>
</dbReference>
<keyword evidence="14" id="KW-1185">Reference proteome</keyword>
<dbReference type="GO" id="GO:0005739">
    <property type="term" value="C:mitochondrion"/>
    <property type="evidence" value="ECO:0007669"/>
    <property type="project" value="UniProtKB-SubCell"/>
</dbReference>
<evidence type="ECO:0000256" key="10">
    <source>
        <dbReference type="ARBA" id="ARBA00041563"/>
    </source>
</evidence>
<evidence type="ECO:0000256" key="7">
    <source>
        <dbReference type="ARBA" id="ARBA00023235"/>
    </source>
</evidence>
<proteinExistence type="inferred from homology"/>
<evidence type="ECO:0000256" key="9">
    <source>
        <dbReference type="ARBA" id="ARBA00039953"/>
    </source>
</evidence>
<evidence type="ECO:0000256" key="1">
    <source>
        <dbReference type="ARBA" id="ARBA00001166"/>
    </source>
</evidence>
<comment type="catalytic activity">
    <reaction evidence="2">
        <text>uridine in 5S rRNA = pseudouridine in 5S rRNA</text>
        <dbReference type="Rhea" id="RHEA:47036"/>
        <dbReference type="Rhea" id="RHEA-COMP:11730"/>
        <dbReference type="Rhea" id="RHEA-COMP:11731"/>
        <dbReference type="ChEBI" id="CHEBI:65314"/>
        <dbReference type="ChEBI" id="CHEBI:65315"/>
    </reaction>
</comment>
<accession>A0AAV7PG92</accession>
<dbReference type="SUPFAM" id="SSF55120">
    <property type="entry name" value="Pseudouridine synthase"/>
    <property type="match status" value="1"/>
</dbReference>
<sequence length="370" mass="41112">MAAPIRGAARALLGRRNRRGPGGREEAQPEASGAWRLAQKLRAEKRSVEEGRQVKGSPGKEERLSPLQQRVRELVLNSQQLQKVHPNVLAKVLTRGIVYQDDDMVVIDKPYGVPVHGGPGVKNSVSDVLPVLAKMLFGMRADPLRLCHRLDKETTGVMVLARSEEAANYIHKLFKTRQVHKTYWALSVGVPIPSEGILEIPILEKEVKGQQPHYKMILAPNYRVSSSDGKTVKTRLKPGAQAAVTNYRVLDSLGSSALVELQPITGIKHQLRVHMAYGLECPILGDHKYSHWDKLAPQKLSESTLKKLGLEQAKVRYLPLHLHARQLCLPGLQSKKDITLVCKPPRFFLRTLERLKLTAPKGASGADSKE</sequence>
<protein>
    <recommendedName>
        <fullName evidence="9">Pseudouridylate synthase RPUSD4, mitochondrial</fullName>
    </recommendedName>
    <alternativeName>
        <fullName evidence="10">RNA pseudouridylate synthase domain-containing protein 4</fullName>
    </alternativeName>
</protein>
<dbReference type="GO" id="GO:0009982">
    <property type="term" value="F:pseudouridine synthase activity"/>
    <property type="evidence" value="ECO:0007669"/>
    <property type="project" value="InterPro"/>
</dbReference>
<dbReference type="PANTHER" id="PTHR21600:SF83">
    <property type="entry name" value="PSEUDOURIDYLATE SYNTHASE RPUSD4, MITOCHONDRIAL"/>
    <property type="match status" value="1"/>
</dbReference>
<dbReference type="InterPro" id="IPR050188">
    <property type="entry name" value="RluA_PseudoU_synthase"/>
</dbReference>
<evidence type="ECO:0000313" key="14">
    <source>
        <dbReference type="Proteomes" id="UP001066276"/>
    </source>
</evidence>
<evidence type="ECO:0000256" key="11">
    <source>
        <dbReference type="SAM" id="MobiDB-lite"/>
    </source>
</evidence>
<evidence type="ECO:0000256" key="6">
    <source>
        <dbReference type="ARBA" id="ARBA00023128"/>
    </source>
</evidence>
<evidence type="ECO:0000259" key="12">
    <source>
        <dbReference type="Pfam" id="PF00849"/>
    </source>
</evidence>
<comment type="similarity">
    <text evidence="4">Belongs to the pseudouridine synthase RluA family.</text>
</comment>
<evidence type="ECO:0000313" key="13">
    <source>
        <dbReference type="EMBL" id="KAJ1126212.1"/>
    </source>
</evidence>
<feature type="compositionally biased region" description="Basic and acidic residues" evidence="11">
    <location>
        <begin position="41"/>
        <end position="64"/>
    </location>
</feature>
<dbReference type="EMBL" id="JANPWB010000011">
    <property type="protein sequence ID" value="KAJ1126212.1"/>
    <property type="molecule type" value="Genomic_DNA"/>
</dbReference>
<feature type="compositionally biased region" description="Low complexity" evidence="11">
    <location>
        <begin position="1"/>
        <end position="12"/>
    </location>
</feature>
<comment type="catalytic activity">
    <reaction evidence="1">
        <text>a uridine in mRNA = a pseudouridine in mRNA</text>
        <dbReference type="Rhea" id="RHEA:56644"/>
        <dbReference type="Rhea" id="RHEA-COMP:14658"/>
        <dbReference type="Rhea" id="RHEA-COMP:14659"/>
        <dbReference type="ChEBI" id="CHEBI:65314"/>
        <dbReference type="ChEBI" id="CHEBI:65315"/>
    </reaction>
</comment>
<keyword evidence="7" id="KW-0413">Isomerase</keyword>
<dbReference type="GO" id="GO:0001522">
    <property type="term" value="P:pseudouridine synthesis"/>
    <property type="evidence" value="ECO:0007669"/>
    <property type="project" value="InterPro"/>
</dbReference>
<organism evidence="13 14">
    <name type="scientific">Pleurodeles waltl</name>
    <name type="common">Iberian ribbed newt</name>
    <dbReference type="NCBI Taxonomy" id="8319"/>
    <lineage>
        <taxon>Eukaryota</taxon>
        <taxon>Metazoa</taxon>
        <taxon>Chordata</taxon>
        <taxon>Craniata</taxon>
        <taxon>Vertebrata</taxon>
        <taxon>Euteleostomi</taxon>
        <taxon>Amphibia</taxon>
        <taxon>Batrachia</taxon>
        <taxon>Caudata</taxon>
        <taxon>Salamandroidea</taxon>
        <taxon>Salamandridae</taxon>
        <taxon>Pleurodelinae</taxon>
        <taxon>Pleurodeles</taxon>
    </lineage>
</organism>
<reference evidence="13" key="1">
    <citation type="journal article" date="2022" name="bioRxiv">
        <title>Sequencing and chromosome-scale assembly of the giantPleurodeles waltlgenome.</title>
        <authorList>
            <person name="Brown T."/>
            <person name="Elewa A."/>
            <person name="Iarovenko S."/>
            <person name="Subramanian E."/>
            <person name="Araus A.J."/>
            <person name="Petzold A."/>
            <person name="Susuki M."/>
            <person name="Suzuki K.-i.T."/>
            <person name="Hayashi T."/>
            <person name="Toyoda A."/>
            <person name="Oliveira C."/>
            <person name="Osipova E."/>
            <person name="Leigh N.D."/>
            <person name="Simon A."/>
            <person name="Yun M.H."/>
        </authorList>
    </citation>
    <scope>NUCLEOTIDE SEQUENCE</scope>
    <source>
        <strain evidence="13">20211129_DDA</strain>
        <tissue evidence="13">Liver</tissue>
    </source>
</reference>
<comment type="subcellular location">
    <subcellularLocation>
        <location evidence="3">Mitochondrion</location>
    </subcellularLocation>
</comment>
<evidence type="ECO:0000256" key="3">
    <source>
        <dbReference type="ARBA" id="ARBA00004173"/>
    </source>
</evidence>
<dbReference type="InterPro" id="IPR006224">
    <property type="entry name" value="PsdUridine_synth_RluA-like_CS"/>
</dbReference>
<dbReference type="PROSITE" id="PS01129">
    <property type="entry name" value="PSI_RLU"/>
    <property type="match status" value="1"/>
</dbReference>
<keyword evidence="6" id="KW-0496">Mitochondrion</keyword>
<dbReference type="GO" id="GO:0003723">
    <property type="term" value="F:RNA binding"/>
    <property type="evidence" value="ECO:0007669"/>
    <property type="project" value="InterPro"/>
</dbReference>
<evidence type="ECO:0000256" key="4">
    <source>
        <dbReference type="ARBA" id="ARBA00010876"/>
    </source>
</evidence>
<dbReference type="InterPro" id="IPR020103">
    <property type="entry name" value="PsdUridine_synth_cat_dom_sf"/>
</dbReference>
<dbReference type="PANTHER" id="PTHR21600">
    <property type="entry name" value="MITOCHONDRIAL RNA PSEUDOURIDINE SYNTHASE"/>
    <property type="match status" value="1"/>
</dbReference>
<dbReference type="Pfam" id="PF00849">
    <property type="entry name" value="PseudoU_synth_2"/>
    <property type="match status" value="1"/>
</dbReference>
<name>A0AAV7PG92_PLEWA</name>
<evidence type="ECO:0000256" key="2">
    <source>
        <dbReference type="ARBA" id="ARBA00001896"/>
    </source>
</evidence>
<feature type="region of interest" description="Disordered" evidence="11">
    <location>
        <begin position="1"/>
        <end position="66"/>
    </location>
</feature>
<feature type="domain" description="Pseudouridine synthase RsuA/RluA-like" evidence="12">
    <location>
        <begin position="103"/>
        <end position="276"/>
    </location>
</feature>
<dbReference type="Gene3D" id="3.30.2350.10">
    <property type="entry name" value="Pseudouridine synthase"/>
    <property type="match status" value="1"/>
</dbReference>